<dbReference type="InterPro" id="IPR001387">
    <property type="entry name" value="Cro/C1-type_HTH"/>
</dbReference>
<dbReference type="SMART" id="SM00530">
    <property type="entry name" value="HTH_XRE"/>
    <property type="match status" value="1"/>
</dbReference>
<keyword evidence="1 4" id="KW-0238">DNA-binding</keyword>
<dbReference type="Pfam" id="PF07883">
    <property type="entry name" value="Cupin_2"/>
    <property type="match status" value="1"/>
</dbReference>
<dbReference type="GO" id="GO:0005829">
    <property type="term" value="C:cytosol"/>
    <property type="evidence" value="ECO:0007669"/>
    <property type="project" value="TreeGrafter"/>
</dbReference>
<dbReference type="Gene3D" id="1.10.260.40">
    <property type="entry name" value="lambda repressor-like DNA-binding domains"/>
    <property type="match status" value="1"/>
</dbReference>
<dbReference type="RefSeq" id="WP_074683753.1">
    <property type="nucleotide sequence ID" value="NZ_CP189801.1"/>
</dbReference>
<dbReference type="GO" id="GO:0003700">
    <property type="term" value="F:DNA-binding transcription factor activity"/>
    <property type="evidence" value="ECO:0007669"/>
    <property type="project" value="TreeGrafter"/>
</dbReference>
<reference evidence="3 6" key="2">
    <citation type="submission" date="2023-02" db="EMBL/GenBank/DDBJ databases">
        <authorList>
            <person name="Olszewska D."/>
        </authorList>
    </citation>
    <scope>NUCLEOTIDE SEQUENCE [LARGE SCALE GENOMIC DNA]</scope>
    <source>
        <strain evidence="3 6">FDU301</strain>
    </source>
</reference>
<reference evidence="4 5" key="1">
    <citation type="submission" date="2017-09" db="EMBL/GenBank/DDBJ databases">
        <title>Large-scale bioinformatics analysis of Bacillus genomes uncovers conserved roles of natural products in bacterial physiology.</title>
        <authorList>
            <consortium name="Agbiome Team Llc"/>
            <person name="Bleich R.M."/>
            <person name="Kirk G.J."/>
            <person name="Santa Maria K.C."/>
            <person name="Allen S.E."/>
            <person name="Farag S."/>
            <person name="Shank E.A."/>
            <person name="Bowers A."/>
        </authorList>
    </citation>
    <scope>NUCLEOTIDE SEQUENCE [LARGE SCALE GENOMIC DNA]</scope>
    <source>
        <strain evidence="4 5">AFS003013</strain>
    </source>
</reference>
<dbReference type="SUPFAM" id="SSF47413">
    <property type="entry name" value="lambda repressor-like DNA-binding domains"/>
    <property type="match status" value="1"/>
</dbReference>
<evidence type="ECO:0000259" key="2">
    <source>
        <dbReference type="PROSITE" id="PS50943"/>
    </source>
</evidence>
<dbReference type="CDD" id="cd02209">
    <property type="entry name" value="cupin_XRE_C"/>
    <property type="match status" value="1"/>
</dbReference>
<dbReference type="PANTHER" id="PTHR46797:SF19">
    <property type="entry name" value="BLL2473 PROTEIN"/>
    <property type="match status" value="1"/>
</dbReference>
<gene>
    <name evidence="4" type="ORF">CN497_23635</name>
    <name evidence="3" type="ORF">PVE99_19630</name>
</gene>
<protein>
    <submittedName>
        <fullName evidence="3">Cupin domain-containing protein</fullName>
    </submittedName>
    <submittedName>
        <fullName evidence="4">DNA-binding protein</fullName>
    </submittedName>
</protein>
<dbReference type="SUPFAM" id="SSF51182">
    <property type="entry name" value="RmlC-like cupins"/>
    <property type="match status" value="1"/>
</dbReference>
<dbReference type="InterPro" id="IPR013096">
    <property type="entry name" value="Cupin_2"/>
</dbReference>
<comment type="caution">
    <text evidence="4">The sequence shown here is derived from an EMBL/GenBank/DDBJ whole genome shotgun (WGS) entry which is preliminary data.</text>
</comment>
<dbReference type="CDD" id="cd00093">
    <property type="entry name" value="HTH_XRE"/>
    <property type="match status" value="1"/>
</dbReference>
<dbReference type="EMBL" id="JARAOX010000196">
    <property type="protein sequence ID" value="MDD9784580.1"/>
    <property type="molecule type" value="Genomic_DNA"/>
</dbReference>
<evidence type="ECO:0000313" key="3">
    <source>
        <dbReference type="EMBL" id="MDD9784580.1"/>
    </source>
</evidence>
<proteinExistence type="predicted"/>
<dbReference type="Proteomes" id="UP000220341">
    <property type="component" value="Unassembled WGS sequence"/>
</dbReference>
<sequence length="181" mass="20563">MENIDIGKKIAKYRQAKRLSSKELANLAEITPSMLSQIERGLANPSIQTLKVLAKNLDIPTFMFFLEETNTSDLVVREDQRKKMIVDNLSYELLSPDFKGNLATVIMNVPPNTTSSEKLLAHEGEEIALILEGKIKIYLNEEEYILEKGDSVKIPTNLRHKWENTFNQNAIVLFSVTPPIF</sequence>
<accession>A0AAE5U9V5</accession>
<dbReference type="AlphaFoldDB" id="A0AAE5U9V5"/>
<dbReference type="Pfam" id="PF01381">
    <property type="entry name" value="HTH_3"/>
    <property type="match status" value="1"/>
</dbReference>
<dbReference type="Proteomes" id="UP001213771">
    <property type="component" value="Unassembled WGS sequence"/>
</dbReference>
<feature type="domain" description="HTH cro/C1-type" evidence="2">
    <location>
        <begin position="10"/>
        <end position="65"/>
    </location>
</feature>
<dbReference type="PANTHER" id="PTHR46797">
    <property type="entry name" value="HTH-TYPE TRANSCRIPTIONAL REGULATOR"/>
    <property type="match status" value="1"/>
</dbReference>
<dbReference type="InterPro" id="IPR050807">
    <property type="entry name" value="TransReg_Diox_bact_type"/>
</dbReference>
<dbReference type="PROSITE" id="PS50943">
    <property type="entry name" value="HTH_CROC1"/>
    <property type="match status" value="1"/>
</dbReference>
<evidence type="ECO:0000313" key="4">
    <source>
        <dbReference type="EMBL" id="PES30835.1"/>
    </source>
</evidence>
<dbReference type="EMBL" id="NTYW01000059">
    <property type="protein sequence ID" value="PES30835.1"/>
    <property type="molecule type" value="Genomic_DNA"/>
</dbReference>
<name>A0AAE5U9V5_PRIMG</name>
<dbReference type="InterPro" id="IPR010982">
    <property type="entry name" value="Lambda_DNA-bd_dom_sf"/>
</dbReference>
<dbReference type="InterPro" id="IPR014710">
    <property type="entry name" value="RmlC-like_jellyroll"/>
</dbReference>
<dbReference type="InterPro" id="IPR011051">
    <property type="entry name" value="RmlC_Cupin_sf"/>
</dbReference>
<organism evidence="4 5">
    <name type="scientific">Priestia megaterium</name>
    <name type="common">Bacillus megaterium</name>
    <dbReference type="NCBI Taxonomy" id="1404"/>
    <lineage>
        <taxon>Bacteria</taxon>
        <taxon>Bacillati</taxon>
        <taxon>Bacillota</taxon>
        <taxon>Bacilli</taxon>
        <taxon>Bacillales</taxon>
        <taxon>Bacillaceae</taxon>
        <taxon>Priestia</taxon>
    </lineage>
</organism>
<evidence type="ECO:0000256" key="1">
    <source>
        <dbReference type="ARBA" id="ARBA00023125"/>
    </source>
</evidence>
<evidence type="ECO:0000313" key="5">
    <source>
        <dbReference type="Proteomes" id="UP000220341"/>
    </source>
</evidence>
<dbReference type="Gene3D" id="2.60.120.10">
    <property type="entry name" value="Jelly Rolls"/>
    <property type="match status" value="1"/>
</dbReference>
<evidence type="ECO:0000313" key="6">
    <source>
        <dbReference type="Proteomes" id="UP001213771"/>
    </source>
</evidence>
<dbReference type="GO" id="GO:0003677">
    <property type="term" value="F:DNA binding"/>
    <property type="evidence" value="ECO:0007669"/>
    <property type="project" value="UniProtKB-KW"/>
</dbReference>